<evidence type="ECO:0000259" key="8">
    <source>
        <dbReference type="PROSITE" id="PS50928"/>
    </source>
</evidence>
<reference evidence="9 10" key="1">
    <citation type="submission" date="2019-01" db="EMBL/GenBank/DDBJ databases">
        <title>Ktedonosporobacter rubrisoli SCAWS-G2.</title>
        <authorList>
            <person name="Huang Y."/>
            <person name="Yan B."/>
        </authorList>
    </citation>
    <scope>NUCLEOTIDE SEQUENCE [LARGE SCALE GENOMIC DNA]</scope>
    <source>
        <strain evidence="9 10">SCAWS-G2</strain>
    </source>
</reference>
<proteinExistence type="inferred from homology"/>
<feature type="transmembrane region" description="Helical" evidence="7">
    <location>
        <begin position="175"/>
        <end position="205"/>
    </location>
</feature>
<evidence type="ECO:0000256" key="3">
    <source>
        <dbReference type="ARBA" id="ARBA00022475"/>
    </source>
</evidence>
<evidence type="ECO:0000256" key="2">
    <source>
        <dbReference type="ARBA" id="ARBA00022448"/>
    </source>
</evidence>
<evidence type="ECO:0000256" key="4">
    <source>
        <dbReference type="ARBA" id="ARBA00022692"/>
    </source>
</evidence>
<accession>A0A4V0Z0M1</accession>
<evidence type="ECO:0000256" key="5">
    <source>
        <dbReference type="ARBA" id="ARBA00022989"/>
    </source>
</evidence>
<name>A0A4V0Z0M1_KTERU</name>
<dbReference type="KEGG" id="kbs:EPA93_37185"/>
<feature type="transmembrane region" description="Helical" evidence="7">
    <location>
        <begin position="107"/>
        <end position="129"/>
    </location>
</feature>
<keyword evidence="5 7" id="KW-1133">Transmembrane helix</keyword>
<dbReference type="Gene3D" id="1.10.3720.10">
    <property type="entry name" value="MetI-like"/>
    <property type="match status" value="1"/>
</dbReference>
<dbReference type="CDD" id="cd06261">
    <property type="entry name" value="TM_PBP2"/>
    <property type="match status" value="1"/>
</dbReference>
<protein>
    <submittedName>
        <fullName evidence="9">ABC transporter permease</fullName>
    </submittedName>
</protein>
<dbReference type="PANTHER" id="PTHR30151:SF20">
    <property type="entry name" value="ABC TRANSPORTER PERMEASE PROTEIN HI_0355-RELATED"/>
    <property type="match status" value="1"/>
</dbReference>
<gene>
    <name evidence="9" type="ORF">EPA93_37185</name>
</gene>
<dbReference type="Proteomes" id="UP000290365">
    <property type="component" value="Chromosome"/>
</dbReference>
<dbReference type="PANTHER" id="PTHR30151">
    <property type="entry name" value="ALKANE SULFONATE ABC TRANSPORTER-RELATED, MEMBRANE SUBUNIT"/>
    <property type="match status" value="1"/>
</dbReference>
<dbReference type="Pfam" id="PF00528">
    <property type="entry name" value="BPD_transp_1"/>
    <property type="match status" value="1"/>
</dbReference>
<evidence type="ECO:0000313" key="10">
    <source>
        <dbReference type="Proteomes" id="UP000290365"/>
    </source>
</evidence>
<dbReference type="OrthoDB" id="9804353at2"/>
<comment type="subcellular location">
    <subcellularLocation>
        <location evidence="1 7">Cell membrane</location>
        <topology evidence="1 7">Multi-pass membrane protein</topology>
    </subcellularLocation>
</comment>
<feature type="domain" description="ABC transmembrane type-1" evidence="8">
    <location>
        <begin position="69"/>
        <end position="249"/>
    </location>
</feature>
<keyword evidence="4 7" id="KW-0812">Transmembrane</keyword>
<feature type="transmembrane region" description="Helical" evidence="7">
    <location>
        <begin position="225"/>
        <end position="249"/>
    </location>
</feature>
<dbReference type="GO" id="GO:0005886">
    <property type="term" value="C:plasma membrane"/>
    <property type="evidence" value="ECO:0007669"/>
    <property type="project" value="UniProtKB-SubCell"/>
</dbReference>
<dbReference type="InterPro" id="IPR000515">
    <property type="entry name" value="MetI-like"/>
</dbReference>
<sequence>MPQGKPAKQRTHWHSLWLIVARCLLLALILLIWQLVSGRWVDPLFLSSPLEVAGQLLSWTADGTLWFHTVITLQETVLGLVFGCVSGILVGFLLGLSPQLSSVLDPFITAIYSIPKVALAPLFILWFGIDVQMKVILAAVTVFFLVFFITLAGVREVDQDLVDAVRLMGGNQREIIWKVIVPSTLSAVLTGVHMAIPYALIGAVVGELIVSNRGIGFLIQDSASAFHTSGVFAALLVLTVIASLLNALVHLVERKTSRWKADLRLGRKGLP</sequence>
<evidence type="ECO:0000256" key="6">
    <source>
        <dbReference type="ARBA" id="ARBA00023136"/>
    </source>
</evidence>
<organism evidence="9 10">
    <name type="scientific">Ktedonosporobacter rubrisoli</name>
    <dbReference type="NCBI Taxonomy" id="2509675"/>
    <lineage>
        <taxon>Bacteria</taxon>
        <taxon>Bacillati</taxon>
        <taxon>Chloroflexota</taxon>
        <taxon>Ktedonobacteria</taxon>
        <taxon>Ktedonobacterales</taxon>
        <taxon>Ktedonosporobacteraceae</taxon>
        <taxon>Ktedonosporobacter</taxon>
    </lineage>
</organism>
<feature type="transmembrane region" description="Helical" evidence="7">
    <location>
        <begin position="16"/>
        <end position="36"/>
    </location>
</feature>
<evidence type="ECO:0000256" key="7">
    <source>
        <dbReference type="RuleBase" id="RU363032"/>
    </source>
</evidence>
<keyword evidence="10" id="KW-1185">Reference proteome</keyword>
<dbReference type="PROSITE" id="PS50928">
    <property type="entry name" value="ABC_TM1"/>
    <property type="match status" value="1"/>
</dbReference>
<comment type="similarity">
    <text evidence="7">Belongs to the binding-protein-dependent transport system permease family.</text>
</comment>
<feature type="transmembrane region" description="Helical" evidence="7">
    <location>
        <begin position="135"/>
        <end position="154"/>
    </location>
</feature>
<dbReference type="SUPFAM" id="SSF161098">
    <property type="entry name" value="MetI-like"/>
    <property type="match status" value="1"/>
</dbReference>
<keyword evidence="2 7" id="KW-0813">Transport</keyword>
<dbReference type="InterPro" id="IPR035906">
    <property type="entry name" value="MetI-like_sf"/>
</dbReference>
<keyword evidence="3" id="KW-1003">Cell membrane</keyword>
<keyword evidence="6 7" id="KW-0472">Membrane</keyword>
<dbReference type="GO" id="GO:0055085">
    <property type="term" value="P:transmembrane transport"/>
    <property type="evidence" value="ECO:0007669"/>
    <property type="project" value="InterPro"/>
</dbReference>
<dbReference type="EMBL" id="CP035758">
    <property type="protein sequence ID" value="QBD83701.1"/>
    <property type="molecule type" value="Genomic_DNA"/>
</dbReference>
<dbReference type="AlphaFoldDB" id="A0A4V0Z0M1"/>
<evidence type="ECO:0000256" key="1">
    <source>
        <dbReference type="ARBA" id="ARBA00004651"/>
    </source>
</evidence>
<feature type="transmembrane region" description="Helical" evidence="7">
    <location>
        <begin position="76"/>
        <end position="95"/>
    </location>
</feature>
<evidence type="ECO:0000313" key="9">
    <source>
        <dbReference type="EMBL" id="QBD83701.1"/>
    </source>
</evidence>